<keyword evidence="2" id="KW-1185">Reference proteome</keyword>
<sequence length="162" mass="19099">MNNYSDEVEILIKLKSQHLEQLNNISKSDNLSLNVLLNNLITDFLARHDSSHIQQSNYNQKQIKDIVERAIAPLITRIEKLENKATKNIKSSTTEPIKPTKIIPEENRKYLPRHQVWQILKKTTFVQHSGYDNFLKATPQELENYNIFFDTDKKRFYIEKTV</sequence>
<reference evidence="2" key="1">
    <citation type="journal article" date="2013" name="Proc. Natl. Acad. Sci. U.S.A.">
        <title>Improving the coverage of the cyanobacterial phylum using diversity-driven genome sequencing.</title>
        <authorList>
            <person name="Shih P.M."/>
            <person name="Wu D."/>
            <person name="Latifi A."/>
            <person name="Axen S.D."/>
            <person name="Fewer D.P."/>
            <person name="Talla E."/>
            <person name="Calteau A."/>
            <person name="Cai F."/>
            <person name="Tandeau de Marsac N."/>
            <person name="Rippka R."/>
            <person name="Herdman M."/>
            <person name="Sivonen K."/>
            <person name="Coursin T."/>
            <person name="Laurent T."/>
            <person name="Goodwin L."/>
            <person name="Nolan M."/>
            <person name="Davenport K.W."/>
            <person name="Han C.S."/>
            <person name="Rubin E.M."/>
            <person name="Eisen J.A."/>
            <person name="Woyke T."/>
            <person name="Gugger M."/>
            <person name="Kerfeld C.A."/>
        </authorList>
    </citation>
    <scope>NUCLEOTIDE SEQUENCE [LARGE SCALE GENOMIC DNA]</scope>
    <source>
        <strain evidence="2">ATCC 29140 / PCC 7202</strain>
    </source>
</reference>
<dbReference type="HOGENOM" id="CLU_1632648_0_0_3"/>
<name>K9YNF3_CYASC</name>
<dbReference type="eggNOG" id="ENOG502ZTHC">
    <property type="taxonomic scope" value="Bacteria"/>
</dbReference>
<dbReference type="AlphaFoldDB" id="K9YNF3"/>
<accession>K9YNF3</accession>
<dbReference type="EMBL" id="CP003940">
    <property type="protein sequence ID" value="AFZ47628.1"/>
    <property type="molecule type" value="Genomic_DNA"/>
</dbReference>
<dbReference type="KEGG" id="csn:Cyast_1667"/>
<organism evidence="1 2">
    <name type="scientific">Cyanobacterium stanieri (strain ATCC 29140 / PCC 7202)</name>
    <dbReference type="NCBI Taxonomy" id="292563"/>
    <lineage>
        <taxon>Bacteria</taxon>
        <taxon>Bacillati</taxon>
        <taxon>Cyanobacteriota</taxon>
        <taxon>Cyanophyceae</taxon>
        <taxon>Oscillatoriophycideae</taxon>
        <taxon>Chroococcales</taxon>
        <taxon>Geminocystaceae</taxon>
        <taxon>Cyanobacterium</taxon>
    </lineage>
</organism>
<evidence type="ECO:0000313" key="2">
    <source>
        <dbReference type="Proteomes" id="UP000010483"/>
    </source>
</evidence>
<protein>
    <submittedName>
        <fullName evidence="1">Uncharacterized protein</fullName>
    </submittedName>
</protein>
<evidence type="ECO:0000313" key="1">
    <source>
        <dbReference type="EMBL" id="AFZ47628.1"/>
    </source>
</evidence>
<dbReference type="BioCyc" id="CSTA292563:G1353-1677-MONOMER"/>
<dbReference type="Proteomes" id="UP000010483">
    <property type="component" value="Chromosome"/>
</dbReference>
<proteinExistence type="predicted"/>
<gene>
    <name evidence="1" type="ordered locus">Cyast_1667</name>
</gene>
<dbReference type="STRING" id="292563.Cyast_1667"/>